<keyword evidence="3 5" id="KW-0732">Signal</keyword>
<dbReference type="AlphaFoldDB" id="A0A5R9BLM4"/>
<organism evidence="7 8">
    <name type="scientific">Nesterenkonia salmonea</name>
    <dbReference type="NCBI Taxonomy" id="1804987"/>
    <lineage>
        <taxon>Bacteria</taxon>
        <taxon>Bacillati</taxon>
        <taxon>Actinomycetota</taxon>
        <taxon>Actinomycetes</taxon>
        <taxon>Micrococcales</taxon>
        <taxon>Micrococcaceae</taxon>
        <taxon>Nesterenkonia</taxon>
    </lineage>
</organism>
<reference evidence="7 8" key="1">
    <citation type="submission" date="2019-05" db="EMBL/GenBank/DDBJ databases">
        <title>Nesterenkonia sp. GY074 isolated from the Southern Atlantic Ocean.</title>
        <authorList>
            <person name="Zhang G."/>
        </authorList>
    </citation>
    <scope>NUCLEOTIDE SEQUENCE [LARGE SCALE GENOMIC DNA]</scope>
    <source>
        <strain evidence="7 8">GY074</strain>
    </source>
</reference>
<comment type="similarity">
    <text evidence="1">Belongs to the bacterial solute-binding protein 5 family.</text>
</comment>
<protein>
    <submittedName>
        <fullName evidence="7">ABC transporter substrate-binding protein</fullName>
    </submittedName>
</protein>
<sequence length="530" mass="56426">MTHRSRWTPLLGCGAAVALIASACTTDDGGAGDDANGNEASQENPGASGAINGPLNDDPTTFNPALASSLSDYQLARLGFDTVLRADEEEGVIGGLASDFEQSEDGVELTIRDDAYCADGTEITPSVVADSLSYLSDPDTGAPQYAQIFGSGDVTVTVDDDAGTVMVELSEPYSEITQGLTHPASGIICPEGLDDPEGVDQGQVPAAFSGPYSMTESTSGVEYEFTFNEDYDRWPQWSQELEGHPAETLTFVPGVLDTSPNQVLTGEMDWTPVEHFDVDRFPEEEWNYSQGAVGAYYVIFNTSGVFSDVEMREAAAQVIDREAFQQVVDPTSELIAATADAGVQCANTDESFLIDQDPDAAAELLEGEAVNIVSTNVIGANGSGGEYMQDVLASAGTEVDLNNADVGTWLDVVMSPEEANNWDMTIWSTVNVAGLTVNGLNRVVGPALDEGGTSFTYEENTDATDAYNQALQAEDIDEACGYFQEAEQLALEDIFIVPLTDDPNVVVSREGVTVEHIAGREDLSTLRLHD</sequence>
<evidence type="ECO:0000313" key="7">
    <source>
        <dbReference type="EMBL" id="TLQ01050.1"/>
    </source>
</evidence>
<dbReference type="GO" id="GO:0015833">
    <property type="term" value="P:peptide transport"/>
    <property type="evidence" value="ECO:0007669"/>
    <property type="project" value="TreeGrafter"/>
</dbReference>
<feature type="domain" description="Solute-binding protein family 5" evidence="6">
    <location>
        <begin position="92"/>
        <end position="441"/>
    </location>
</feature>
<comment type="caution">
    <text evidence="7">The sequence shown here is derived from an EMBL/GenBank/DDBJ whole genome shotgun (WGS) entry which is preliminary data.</text>
</comment>
<evidence type="ECO:0000259" key="6">
    <source>
        <dbReference type="Pfam" id="PF00496"/>
    </source>
</evidence>
<dbReference type="Pfam" id="PF00496">
    <property type="entry name" value="SBP_bac_5"/>
    <property type="match status" value="1"/>
</dbReference>
<evidence type="ECO:0000256" key="2">
    <source>
        <dbReference type="ARBA" id="ARBA00022448"/>
    </source>
</evidence>
<feature type="chain" id="PRO_5024322731" evidence="5">
    <location>
        <begin position="24"/>
        <end position="530"/>
    </location>
</feature>
<name>A0A5R9BLM4_9MICC</name>
<accession>A0A5R9BLM4</accession>
<dbReference type="InterPro" id="IPR000914">
    <property type="entry name" value="SBP_5_dom"/>
</dbReference>
<evidence type="ECO:0000256" key="4">
    <source>
        <dbReference type="SAM" id="MobiDB-lite"/>
    </source>
</evidence>
<proteinExistence type="inferred from homology"/>
<evidence type="ECO:0000256" key="5">
    <source>
        <dbReference type="SAM" id="SignalP"/>
    </source>
</evidence>
<dbReference type="GO" id="GO:1904680">
    <property type="term" value="F:peptide transmembrane transporter activity"/>
    <property type="evidence" value="ECO:0007669"/>
    <property type="project" value="TreeGrafter"/>
</dbReference>
<keyword evidence="2" id="KW-0813">Transport</keyword>
<dbReference type="SUPFAM" id="SSF53850">
    <property type="entry name" value="Periplasmic binding protein-like II"/>
    <property type="match status" value="1"/>
</dbReference>
<dbReference type="Gene3D" id="3.40.190.10">
    <property type="entry name" value="Periplasmic binding protein-like II"/>
    <property type="match status" value="1"/>
</dbReference>
<dbReference type="InterPro" id="IPR039424">
    <property type="entry name" value="SBP_5"/>
</dbReference>
<dbReference type="PANTHER" id="PTHR30290">
    <property type="entry name" value="PERIPLASMIC BINDING COMPONENT OF ABC TRANSPORTER"/>
    <property type="match status" value="1"/>
</dbReference>
<dbReference type="CDD" id="cd00995">
    <property type="entry name" value="PBP2_NikA_DppA_OppA_like"/>
    <property type="match status" value="1"/>
</dbReference>
<dbReference type="PANTHER" id="PTHR30290:SF9">
    <property type="entry name" value="OLIGOPEPTIDE-BINDING PROTEIN APPA"/>
    <property type="match status" value="1"/>
</dbReference>
<feature type="signal peptide" evidence="5">
    <location>
        <begin position="1"/>
        <end position="23"/>
    </location>
</feature>
<gene>
    <name evidence="7" type="ORF">FEF26_01005</name>
</gene>
<feature type="region of interest" description="Disordered" evidence="4">
    <location>
        <begin position="30"/>
        <end position="60"/>
    </location>
</feature>
<keyword evidence="8" id="KW-1185">Reference proteome</keyword>
<dbReference type="RefSeq" id="WP_138251675.1">
    <property type="nucleotide sequence ID" value="NZ_VAVZ01000002.1"/>
</dbReference>
<evidence type="ECO:0000256" key="3">
    <source>
        <dbReference type="ARBA" id="ARBA00022729"/>
    </source>
</evidence>
<dbReference type="OrthoDB" id="9046151at2"/>
<evidence type="ECO:0000256" key="1">
    <source>
        <dbReference type="ARBA" id="ARBA00005695"/>
    </source>
</evidence>
<dbReference type="PROSITE" id="PS51257">
    <property type="entry name" value="PROKAR_LIPOPROTEIN"/>
    <property type="match status" value="1"/>
</dbReference>
<dbReference type="Gene3D" id="3.10.105.10">
    <property type="entry name" value="Dipeptide-binding Protein, Domain 3"/>
    <property type="match status" value="1"/>
</dbReference>
<dbReference type="Proteomes" id="UP000310458">
    <property type="component" value="Unassembled WGS sequence"/>
</dbReference>
<evidence type="ECO:0000313" key="8">
    <source>
        <dbReference type="Proteomes" id="UP000310458"/>
    </source>
</evidence>
<dbReference type="EMBL" id="VAVZ01000002">
    <property type="protein sequence ID" value="TLQ01050.1"/>
    <property type="molecule type" value="Genomic_DNA"/>
</dbReference>